<dbReference type="PANTHER" id="PTHR19980:SF0">
    <property type="entry name" value="CLEAVAGE STIMULATION FACTOR SUBUNIT 3"/>
    <property type="match status" value="1"/>
</dbReference>
<evidence type="ECO:0000256" key="4">
    <source>
        <dbReference type="RuleBase" id="RU369035"/>
    </source>
</evidence>
<comment type="caution">
    <text evidence="7">The sequence shown here is derived from an EMBL/GenBank/DDBJ whole genome shotgun (WGS) entry which is preliminary data.</text>
</comment>
<name>A0AAN7W656_9SACH</name>
<feature type="compositionally biased region" description="Polar residues" evidence="5">
    <location>
        <begin position="16"/>
        <end position="26"/>
    </location>
</feature>
<dbReference type="AlphaFoldDB" id="A0AAN7W656"/>
<proteinExistence type="predicted"/>
<dbReference type="GO" id="GO:0003729">
    <property type="term" value="F:mRNA binding"/>
    <property type="evidence" value="ECO:0007669"/>
    <property type="project" value="TreeGrafter"/>
</dbReference>
<gene>
    <name evidence="7" type="ORF">RI543_000396</name>
</gene>
<accession>A0AAN7W656</accession>
<evidence type="ECO:0000313" key="8">
    <source>
        <dbReference type="Proteomes" id="UP001306508"/>
    </source>
</evidence>
<dbReference type="PANTHER" id="PTHR19980">
    <property type="entry name" value="RNA CLEAVAGE STIMULATION FACTOR"/>
    <property type="match status" value="1"/>
</dbReference>
<dbReference type="Gene3D" id="6.10.250.1660">
    <property type="match status" value="1"/>
</dbReference>
<dbReference type="InterPro" id="IPR003107">
    <property type="entry name" value="HAT"/>
</dbReference>
<dbReference type="Proteomes" id="UP001306508">
    <property type="component" value="Unassembled WGS sequence"/>
</dbReference>
<keyword evidence="4" id="KW-0963">Cytoplasm</keyword>
<feature type="region of interest" description="Disordered" evidence="5">
    <location>
        <begin position="1"/>
        <end position="29"/>
    </location>
</feature>
<keyword evidence="2 4" id="KW-0539">Nucleus</keyword>
<dbReference type="Pfam" id="PF05843">
    <property type="entry name" value="Suf"/>
    <property type="match status" value="1"/>
</dbReference>
<evidence type="ECO:0000256" key="1">
    <source>
        <dbReference type="ARBA" id="ARBA00022737"/>
    </source>
</evidence>
<dbReference type="InterPro" id="IPR045243">
    <property type="entry name" value="Rna14-like"/>
</dbReference>
<organism evidence="7 8">
    <name type="scientific">Arxiozyma heterogenica</name>
    <dbReference type="NCBI Taxonomy" id="278026"/>
    <lineage>
        <taxon>Eukaryota</taxon>
        <taxon>Fungi</taxon>
        <taxon>Dikarya</taxon>
        <taxon>Ascomycota</taxon>
        <taxon>Saccharomycotina</taxon>
        <taxon>Saccharomycetes</taxon>
        <taxon>Saccharomycetales</taxon>
        <taxon>Saccharomycetaceae</taxon>
        <taxon>Arxiozyma</taxon>
    </lineage>
</organism>
<dbReference type="InterPro" id="IPR011990">
    <property type="entry name" value="TPR-like_helical_dom_sf"/>
</dbReference>
<evidence type="ECO:0000313" key="7">
    <source>
        <dbReference type="EMBL" id="KAK5782074.1"/>
    </source>
</evidence>
<reference evidence="8" key="1">
    <citation type="submission" date="2023-07" db="EMBL/GenBank/DDBJ databases">
        <title>A draft genome of Kazachstania heterogenica Y-27499.</title>
        <authorList>
            <person name="Donic C."/>
            <person name="Kralova J.S."/>
            <person name="Fidel L."/>
            <person name="Ben-Dor S."/>
            <person name="Jung S."/>
        </authorList>
    </citation>
    <scope>NUCLEOTIDE SEQUENCE [LARGE SCALE GENOMIC DNA]</scope>
    <source>
        <strain evidence="8">Y27499</strain>
    </source>
</reference>
<feature type="domain" description="Suppressor of forked" evidence="6">
    <location>
        <begin position="38"/>
        <end position="605"/>
    </location>
</feature>
<keyword evidence="8" id="KW-1185">Reference proteome</keyword>
<dbReference type="InterPro" id="IPR008847">
    <property type="entry name" value="Suf"/>
</dbReference>
<comment type="subcellular location">
    <subcellularLocation>
        <location evidence="4">Nucleus</location>
    </subcellularLocation>
    <subcellularLocation>
        <location evidence="4">Cytoplasm</location>
    </subcellularLocation>
    <text evidence="4">Nucleus and/or cytoplasm.</text>
</comment>
<comment type="function">
    <text evidence="4">Component of the cleavage factor IA (CFIA) complex, which is involved in the endonucleolytic cleavage during polyadenylation-dependent pre-mRNA 3'-end formation.</text>
</comment>
<dbReference type="EMBL" id="JAWIZZ010000015">
    <property type="protein sequence ID" value="KAK5782074.1"/>
    <property type="molecule type" value="Genomic_DNA"/>
</dbReference>
<sequence length="702" mass="83209">MSVSNETSLEPPILATNRSNSNTLGNDSADGKLNNTEMILKDKIEANPLDILGYIDLIRHYESTDQFEKGQEVYNKLHERFPLYSPLWVIQLKGNLLRDEFVYVEKLLAQCLSGSDIINNDLSLWMTYLDYVRRKNNLITGGQEARSIIIQAFDMVMNKCAIFEPHSSPFWNDYLTFLEAWKPMNKWEEQQKVDMIRRLYKKMLVIPFDNLETMWNKYIKWEQEINNLTARKFIGELSADYMKARSLYQEWSNLTTGLRRVSPVNINTCNKNNIPQIDQFTTDSDKKSSQSEQIQLWSRWIEWEKENKLTLSEENLNERLMYVYQQSIQYMIFTPEVWYNYVMYIPETDLMKRIRILNISIQANPSSPTLVFKLTECYELENNVEQIKKCYESAIDFLLKQNRLLQLIQNQAHDSDHIGNTDLVDVMSNKNSHLNKIKKQLTFIYCIYMNTMKRLSGLSAARAVFSKCRKLKNQLTHHIYIENAYLEFQNQNDHKTACKVLELGLKYFQNDGEYIIKYMDFLILINKDAQVKQLFETSLDKVEDNDHVKQIFKRMIGYESKFGNLNNVYALEKRFLSKYPNENLIELFTDRYRIQNENYIKRLELTYLYDLDKEKLKLLGSLTNKEGYSESVNKIRKRRRASVDEFEQETDLNKRQNNGPHIPNEIIDVLKVLPKRQYFKNTLLDPKNLIDFLVNQIEIPEH</sequence>
<dbReference type="Gene3D" id="1.25.40.1040">
    <property type="match status" value="1"/>
</dbReference>
<protein>
    <recommendedName>
        <fullName evidence="3 4">mRNA 3'-end-processing protein RNA14</fullName>
    </recommendedName>
</protein>
<dbReference type="GO" id="GO:0180010">
    <property type="term" value="P:co-transcriptional mRNA 3'-end processing, cleavage and polyadenylation pathway"/>
    <property type="evidence" value="ECO:0007669"/>
    <property type="project" value="UniProtKB-UniRule"/>
</dbReference>
<keyword evidence="4" id="KW-0507">mRNA processing</keyword>
<evidence type="ECO:0000259" key="6">
    <source>
        <dbReference type="Pfam" id="PF05843"/>
    </source>
</evidence>
<dbReference type="SMART" id="SM00386">
    <property type="entry name" value="HAT"/>
    <property type="match status" value="7"/>
</dbReference>
<dbReference type="GO" id="GO:0032991">
    <property type="term" value="C:protein-containing complex"/>
    <property type="evidence" value="ECO:0007669"/>
    <property type="project" value="UniProtKB-ARBA"/>
</dbReference>
<evidence type="ECO:0000256" key="5">
    <source>
        <dbReference type="SAM" id="MobiDB-lite"/>
    </source>
</evidence>
<dbReference type="GO" id="GO:0005737">
    <property type="term" value="C:cytoplasm"/>
    <property type="evidence" value="ECO:0007669"/>
    <property type="project" value="UniProtKB-SubCell"/>
</dbReference>
<dbReference type="SUPFAM" id="SSF48452">
    <property type="entry name" value="TPR-like"/>
    <property type="match status" value="1"/>
</dbReference>
<evidence type="ECO:0000256" key="2">
    <source>
        <dbReference type="ARBA" id="ARBA00023242"/>
    </source>
</evidence>
<dbReference type="GO" id="GO:0005634">
    <property type="term" value="C:nucleus"/>
    <property type="evidence" value="ECO:0007669"/>
    <property type="project" value="UniProtKB-SubCell"/>
</dbReference>
<evidence type="ECO:0000256" key="3">
    <source>
        <dbReference type="ARBA" id="ARBA00026188"/>
    </source>
</evidence>
<keyword evidence="1" id="KW-0677">Repeat</keyword>